<dbReference type="PANTHER" id="PTHR43026">
    <property type="entry name" value="2-HYDROXYACID DEHYDROGENASE HOMOLOG 1-RELATED"/>
    <property type="match status" value="1"/>
</dbReference>
<dbReference type="InterPro" id="IPR029753">
    <property type="entry name" value="D-isomer_DH_CS"/>
</dbReference>
<dbReference type="PANTHER" id="PTHR43026:SF1">
    <property type="entry name" value="2-HYDROXYACID DEHYDROGENASE HOMOLOG 1-RELATED"/>
    <property type="match status" value="1"/>
</dbReference>
<comment type="similarity">
    <text evidence="1 4">Belongs to the D-isomer specific 2-hydroxyacid dehydrogenase family.</text>
</comment>
<keyword evidence="3" id="KW-0520">NAD</keyword>
<name>A0ABX1VCS7_9PLAN</name>
<dbReference type="SUPFAM" id="SSF51735">
    <property type="entry name" value="NAD(P)-binding Rossmann-fold domains"/>
    <property type="match status" value="1"/>
</dbReference>
<dbReference type="InterPro" id="IPR058205">
    <property type="entry name" value="D-LDH-like"/>
</dbReference>
<keyword evidence="7" id="KW-1185">Reference proteome</keyword>
<evidence type="ECO:0000256" key="2">
    <source>
        <dbReference type="ARBA" id="ARBA00023002"/>
    </source>
</evidence>
<sequence length="331" mass="35791">MQLTVYSAKPFDREFFARENEAFGHDLTFLEPRLTAETAPLAAGAGAVCPFVNDSVDAAALEVLAEVGTKLIALRSAGFNHVDLAAADRLGLTVVRVPAYSPHAVAEHTIALILSLNRKIPRARDRIREGNFALDGLMGFDLHGKTAGVIGTGKIGAVVARILLGFGCHVLAADTEPDKALLAEDVEYVAADELASRSDLVTLHCPLTPDTRHLVDAAFLDRMKPGAMLINTSRGALIDTRAVIDALKTRRLGSLGIDVYEEEADLFFEDHSSDPLTDDVFARLLTFPNVLVTGHQAFFTREAVTAIARTTLQNVTDFERTGRCSNAVRRN</sequence>
<evidence type="ECO:0000256" key="1">
    <source>
        <dbReference type="ARBA" id="ARBA00005854"/>
    </source>
</evidence>
<dbReference type="Pfam" id="PF02826">
    <property type="entry name" value="2-Hacid_dh_C"/>
    <property type="match status" value="1"/>
</dbReference>
<dbReference type="EMBL" id="WTPX01000054">
    <property type="protein sequence ID" value="NNJ25915.1"/>
    <property type="molecule type" value="Genomic_DNA"/>
</dbReference>
<evidence type="ECO:0000259" key="5">
    <source>
        <dbReference type="SMART" id="SM00997"/>
    </source>
</evidence>
<dbReference type="InterPro" id="IPR015878">
    <property type="entry name" value="Ado_hCys_hydrolase_NAD-bd"/>
</dbReference>
<keyword evidence="2 4" id="KW-0560">Oxidoreductase</keyword>
<evidence type="ECO:0000256" key="3">
    <source>
        <dbReference type="ARBA" id="ARBA00023027"/>
    </source>
</evidence>
<dbReference type="RefSeq" id="WP_171186406.1">
    <property type="nucleotide sequence ID" value="NZ_WTPX01000054.1"/>
</dbReference>
<dbReference type="InterPro" id="IPR006140">
    <property type="entry name" value="D-isomer_DH_NAD-bd"/>
</dbReference>
<gene>
    <name evidence="6" type="primary">ldhA</name>
    <name evidence="6" type="ORF">LzC2_19920</name>
</gene>
<evidence type="ECO:0000256" key="4">
    <source>
        <dbReference type="RuleBase" id="RU003719"/>
    </source>
</evidence>
<dbReference type="PROSITE" id="PS00671">
    <property type="entry name" value="D_2_HYDROXYACID_DH_3"/>
    <property type="match status" value="1"/>
</dbReference>
<dbReference type="Proteomes" id="UP000609651">
    <property type="component" value="Unassembled WGS sequence"/>
</dbReference>
<organism evidence="6 7">
    <name type="scientific">Alienimonas chondri</name>
    <dbReference type="NCBI Taxonomy" id="2681879"/>
    <lineage>
        <taxon>Bacteria</taxon>
        <taxon>Pseudomonadati</taxon>
        <taxon>Planctomycetota</taxon>
        <taxon>Planctomycetia</taxon>
        <taxon>Planctomycetales</taxon>
        <taxon>Planctomycetaceae</taxon>
        <taxon>Alienimonas</taxon>
    </lineage>
</organism>
<dbReference type="Pfam" id="PF00389">
    <property type="entry name" value="2-Hacid_dh"/>
    <property type="match status" value="1"/>
</dbReference>
<reference evidence="6 7" key="1">
    <citation type="journal article" date="2020" name="Syst. Appl. Microbiol.">
        <title>Alienimonas chondri sp. nov., a novel planctomycete isolated from the biofilm of the red alga Chondrus crispus.</title>
        <authorList>
            <person name="Vitorino I."/>
            <person name="Albuquerque L."/>
            <person name="Wiegand S."/>
            <person name="Kallscheuer N."/>
            <person name="da Costa M.S."/>
            <person name="Lobo-da-Cunha A."/>
            <person name="Jogler C."/>
            <person name="Lage O.M."/>
        </authorList>
    </citation>
    <scope>NUCLEOTIDE SEQUENCE [LARGE SCALE GENOMIC DNA]</scope>
    <source>
        <strain evidence="6 7">LzC2</strain>
    </source>
</reference>
<evidence type="ECO:0000313" key="6">
    <source>
        <dbReference type="EMBL" id="NNJ25915.1"/>
    </source>
</evidence>
<dbReference type="SMART" id="SM00997">
    <property type="entry name" value="AdoHcyase_NAD"/>
    <property type="match status" value="1"/>
</dbReference>
<dbReference type="Gene3D" id="3.40.50.720">
    <property type="entry name" value="NAD(P)-binding Rossmann-like Domain"/>
    <property type="match status" value="2"/>
</dbReference>
<dbReference type="CDD" id="cd12183">
    <property type="entry name" value="LDH_like_2"/>
    <property type="match status" value="1"/>
</dbReference>
<dbReference type="EC" id="1.1.1.28" evidence="6"/>
<comment type="caution">
    <text evidence="6">The sequence shown here is derived from an EMBL/GenBank/DDBJ whole genome shotgun (WGS) entry which is preliminary data.</text>
</comment>
<protein>
    <submittedName>
        <fullName evidence="6">D-lactate dehydrogenase</fullName>
        <ecNumber evidence="6">1.1.1.28</ecNumber>
    </submittedName>
</protein>
<dbReference type="InterPro" id="IPR036291">
    <property type="entry name" value="NAD(P)-bd_dom_sf"/>
</dbReference>
<proteinExistence type="inferred from homology"/>
<dbReference type="SUPFAM" id="SSF52283">
    <property type="entry name" value="Formate/glycerate dehydrogenase catalytic domain-like"/>
    <property type="match status" value="1"/>
</dbReference>
<accession>A0ABX1VCS7</accession>
<dbReference type="GO" id="GO:0008720">
    <property type="term" value="F:D-lactate dehydrogenase (NAD+) activity"/>
    <property type="evidence" value="ECO:0007669"/>
    <property type="project" value="UniProtKB-EC"/>
</dbReference>
<dbReference type="InterPro" id="IPR006139">
    <property type="entry name" value="D-isomer_2_OHA_DH_cat_dom"/>
</dbReference>
<feature type="domain" description="S-adenosyl-L-homocysteine hydrolase NAD binding" evidence="5">
    <location>
        <begin position="125"/>
        <end position="292"/>
    </location>
</feature>
<evidence type="ECO:0000313" key="7">
    <source>
        <dbReference type="Proteomes" id="UP000609651"/>
    </source>
</evidence>